<accession>A0A3S4UNB1</accession>
<dbReference type="EMBL" id="LR134363">
    <property type="protein sequence ID" value="VEG74527.1"/>
    <property type="molecule type" value="Genomic_DNA"/>
</dbReference>
<protein>
    <recommendedName>
        <fullName evidence="4">ATP synthase I chain</fullName>
    </recommendedName>
</protein>
<keyword evidence="1" id="KW-0812">Transmembrane</keyword>
<evidence type="ECO:0000313" key="2">
    <source>
        <dbReference type="EMBL" id="VEG74527.1"/>
    </source>
</evidence>
<dbReference type="KEGG" id="asla:NCTC11923_01161"/>
<feature type="transmembrane region" description="Helical" evidence="1">
    <location>
        <begin position="84"/>
        <end position="108"/>
    </location>
</feature>
<evidence type="ECO:0000256" key="1">
    <source>
        <dbReference type="SAM" id="Phobius"/>
    </source>
</evidence>
<feature type="transmembrane region" description="Helical" evidence="1">
    <location>
        <begin position="114"/>
        <end position="134"/>
    </location>
</feature>
<proteinExistence type="predicted"/>
<sequence length="149" mass="15077">MAEPRPAQAPAASPALLSAVARLRRILMIATGALIAAQSLWALVGPVARPAASLAVAALATAAMLSSIWLILGRMVRSGPAVMTGWVGGGYIARIAILVVALLGGRALGLDVRMIGVGLIAAILVGMLAETIVLSRARLLTVDPGAGER</sequence>
<organism evidence="2 3">
    <name type="scientific">Actinomyces slackii</name>
    <dbReference type="NCBI Taxonomy" id="52774"/>
    <lineage>
        <taxon>Bacteria</taxon>
        <taxon>Bacillati</taxon>
        <taxon>Actinomycetota</taxon>
        <taxon>Actinomycetes</taxon>
        <taxon>Actinomycetales</taxon>
        <taxon>Actinomycetaceae</taxon>
        <taxon>Actinomyces</taxon>
    </lineage>
</organism>
<evidence type="ECO:0000313" key="3">
    <source>
        <dbReference type="Proteomes" id="UP000276899"/>
    </source>
</evidence>
<keyword evidence="1" id="KW-1133">Transmembrane helix</keyword>
<dbReference type="AlphaFoldDB" id="A0A3S4UNB1"/>
<reference evidence="2 3" key="1">
    <citation type="submission" date="2018-12" db="EMBL/GenBank/DDBJ databases">
        <authorList>
            <consortium name="Pathogen Informatics"/>
        </authorList>
    </citation>
    <scope>NUCLEOTIDE SEQUENCE [LARGE SCALE GENOMIC DNA]</scope>
    <source>
        <strain evidence="2 3">NCTC11923</strain>
    </source>
</reference>
<feature type="transmembrane region" description="Helical" evidence="1">
    <location>
        <begin position="26"/>
        <end position="44"/>
    </location>
</feature>
<evidence type="ECO:0008006" key="4">
    <source>
        <dbReference type="Google" id="ProtNLM"/>
    </source>
</evidence>
<dbReference type="STRING" id="1278298.GCA_000428685_01719"/>
<keyword evidence="1" id="KW-0472">Membrane</keyword>
<feature type="transmembrane region" description="Helical" evidence="1">
    <location>
        <begin position="50"/>
        <end position="72"/>
    </location>
</feature>
<dbReference type="RefSeq" id="WP_026426851.1">
    <property type="nucleotide sequence ID" value="NZ_CBCRWE010000010.1"/>
</dbReference>
<gene>
    <name evidence="2" type="ORF">NCTC11923_01161</name>
</gene>
<keyword evidence="3" id="KW-1185">Reference proteome</keyword>
<dbReference type="Proteomes" id="UP000276899">
    <property type="component" value="Chromosome"/>
</dbReference>
<name>A0A3S4UNB1_9ACTO</name>